<dbReference type="EMBL" id="JALDAX010000004">
    <property type="protein sequence ID" value="MCI3240495.1"/>
    <property type="molecule type" value="Genomic_DNA"/>
</dbReference>
<comment type="caution">
    <text evidence="2">The sequence shown here is derived from an EMBL/GenBank/DDBJ whole genome shotgun (WGS) entry which is preliminary data.</text>
</comment>
<keyword evidence="3" id="KW-1185">Reference proteome</keyword>
<organism evidence="2 3">
    <name type="scientific">Streptomyces spinosisporus</name>
    <dbReference type="NCBI Taxonomy" id="2927582"/>
    <lineage>
        <taxon>Bacteria</taxon>
        <taxon>Bacillati</taxon>
        <taxon>Actinomycetota</taxon>
        <taxon>Actinomycetes</taxon>
        <taxon>Kitasatosporales</taxon>
        <taxon>Streptomycetaceae</taxon>
        <taxon>Streptomyces</taxon>
    </lineage>
</organism>
<dbReference type="RefSeq" id="WP_242709498.1">
    <property type="nucleotide sequence ID" value="NZ_JALDAX010000004.1"/>
</dbReference>
<feature type="transmembrane region" description="Helical" evidence="1">
    <location>
        <begin position="12"/>
        <end position="37"/>
    </location>
</feature>
<evidence type="ECO:0000313" key="3">
    <source>
        <dbReference type="Proteomes" id="UP001165270"/>
    </source>
</evidence>
<protein>
    <submittedName>
        <fullName evidence="2">Uncharacterized protein</fullName>
    </submittedName>
</protein>
<keyword evidence="1" id="KW-0812">Transmembrane</keyword>
<gene>
    <name evidence="2" type="ORF">MQN93_12245</name>
</gene>
<reference evidence="2" key="1">
    <citation type="submission" date="2022-03" db="EMBL/GenBank/DDBJ databases">
        <title>Streptomyces 7R015 and 7R016 isolated from Barleria lupulina in Thailand.</title>
        <authorList>
            <person name="Kanchanasin P."/>
            <person name="Phongsopitanun W."/>
            <person name="Tanasupawat S."/>
        </authorList>
    </citation>
    <scope>NUCLEOTIDE SEQUENCE</scope>
    <source>
        <strain evidence="2">7R016</strain>
    </source>
</reference>
<evidence type="ECO:0000313" key="2">
    <source>
        <dbReference type="EMBL" id="MCI3240495.1"/>
    </source>
</evidence>
<proteinExistence type="predicted"/>
<keyword evidence="1" id="KW-1133">Transmembrane helix</keyword>
<evidence type="ECO:0000256" key="1">
    <source>
        <dbReference type="SAM" id="Phobius"/>
    </source>
</evidence>
<keyword evidence="1" id="KW-0472">Membrane</keyword>
<accession>A0ABS9XEH3</accession>
<sequence>MVTRRPSAEPSLLVAVWWLFLAAMGFVMFLGGISFLLGVSHGKPGPAPTVTVTETQIEQPDVSDTIPDSVIEDSLSSLPTPSACTEADAQGTIPRDRWAPCGQLLGYFDDTTPSP</sequence>
<name>A0ABS9XEH3_9ACTN</name>
<dbReference type="Proteomes" id="UP001165270">
    <property type="component" value="Unassembled WGS sequence"/>
</dbReference>